<dbReference type="EMBL" id="AYRZ02000011">
    <property type="protein sequence ID" value="PHT67917.1"/>
    <property type="molecule type" value="Genomic_DNA"/>
</dbReference>
<organism evidence="2 3">
    <name type="scientific">Capsicum annuum</name>
    <name type="common">Capsicum pepper</name>
    <dbReference type="NCBI Taxonomy" id="4072"/>
    <lineage>
        <taxon>Eukaryota</taxon>
        <taxon>Viridiplantae</taxon>
        <taxon>Streptophyta</taxon>
        <taxon>Embryophyta</taxon>
        <taxon>Tracheophyta</taxon>
        <taxon>Spermatophyta</taxon>
        <taxon>Magnoliopsida</taxon>
        <taxon>eudicotyledons</taxon>
        <taxon>Gunneridae</taxon>
        <taxon>Pentapetalae</taxon>
        <taxon>asterids</taxon>
        <taxon>lamiids</taxon>
        <taxon>Solanales</taxon>
        <taxon>Solanaceae</taxon>
        <taxon>Solanoideae</taxon>
        <taxon>Capsiceae</taxon>
        <taxon>Capsicum</taxon>
    </lineage>
</organism>
<dbReference type="GO" id="GO:0003824">
    <property type="term" value="F:catalytic activity"/>
    <property type="evidence" value="ECO:0007669"/>
    <property type="project" value="InterPro"/>
</dbReference>
<dbReference type="AlphaFoldDB" id="A0A2G2YDU0"/>
<dbReference type="Pfam" id="PF14111">
    <property type="entry name" value="DUF4283"/>
    <property type="match status" value="1"/>
</dbReference>
<evidence type="ECO:0000313" key="2">
    <source>
        <dbReference type="EMBL" id="PHT67917.1"/>
    </source>
</evidence>
<dbReference type="Proteomes" id="UP000222542">
    <property type="component" value="Unassembled WGS sequence"/>
</dbReference>
<comment type="caution">
    <text evidence="2">The sequence shown here is derived from an EMBL/GenBank/DDBJ whole genome shotgun (WGS) entry which is preliminary data.</text>
</comment>
<keyword evidence="3" id="KW-1185">Reference proteome</keyword>
<dbReference type="SUPFAM" id="SSF56219">
    <property type="entry name" value="DNase I-like"/>
    <property type="match status" value="1"/>
</dbReference>
<reference evidence="2 3" key="2">
    <citation type="journal article" date="2017" name="Genome Biol.">
        <title>New reference genome sequences of hot pepper reveal the massive evolution of plant disease-resistance genes by retroduplication.</title>
        <authorList>
            <person name="Kim S."/>
            <person name="Park J."/>
            <person name="Yeom S.I."/>
            <person name="Kim Y.M."/>
            <person name="Seo E."/>
            <person name="Kim K.T."/>
            <person name="Kim M.S."/>
            <person name="Lee J.M."/>
            <person name="Cheong K."/>
            <person name="Shin H.S."/>
            <person name="Kim S.B."/>
            <person name="Han K."/>
            <person name="Lee J."/>
            <person name="Park M."/>
            <person name="Lee H.A."/>
            <person name="Lee H.Y."/>
            <person name="Lee Y."/>
            <person name="Oh S."/>
            <person name="Lee J.H."/>
            <person name="Choi E."/>
            <person name="Choi E."/>
            <person name="Lee S.E."/>
            <person name="Jeon J."/>
            <person name="Kim H."/>
            <person name="Choi G."/>
            <person name="Song H."/>
            <person name="Lee J."/>
            <person name="Lee S.C."/>
            <person name="Kwon J.K."/>
            <person name="Lee H.Y."/>
            <person name="Koo N."/>
            <person name="Hong Y."/>
            <person name="Kim R.W."/>
            <person name="Kang W.H."/>
            <person name="Huh J.H."/>
            <person name="Kang B.C."/>
            <person name="Yang T.J."/>
            <person name="Lee Y.H."/>
            <person name="Bennetzen J.L."/>
            <person name="Choi D."/>
        </authorList>
    </citation>
    <scope>NUCLEOTIDE SEQUENCE [LARGE SCALE GENOMIC DNA]</scope>
    <source>
        <strain evidence="3">cv. CM334</strain>
    </source>
</reference>
<accession>A0A2G2YDU0</accession>
<evidence type="ECO:0000259" key="1">
    <source>
        <dbReference type="Pfam" id="PF14111"/>
    </source>
</evidence>
<reference evidence="2 3" key="1">
    <citation type="journal article" date="2014" name="Nat. Genet.">
        <title>Genome sequence of the hot pepper provides insights into the evolution of pungency in Capsicum species.</title>
        <authorList>
            <person name="Kim S."/>
            <person name="Park M."/>
            <person name="Yeom S.I."/>
            <person name="Kim Y.M."/>
            <person name="Lee J.M."/>
            <person name="Lee H.A."/>
            <person name="Seo E."/>
            <person name="Choi J."/>
            <person name="Cheong K."/>
            <person name="Kim K.T."/>
            <person name="Jung K."/>
            <person name="Lee G.W."/>
            <person name="Oh S.K."/>
            <person name="Bae C."/>
            <person name="Kim S.B."/>
            <person name="Lee H.Y."/>
            <person name="Kim S.Y."/>
            <person name="Kim M.S."/>
            <person name="Kang B.C."/>
            <person name="Jo Y.D."/>
            <person name="Yang H.B."/>
            <person name="Jeong H.J."/>
            <person name="Kang W.H."/>
            <person name="Kwon J.K."/>
            <person name="Shin C."/>
            <person name="Lim J.Y."/>
            <person name="Park J.H."/>
            <person name="Huh J.H."/>
            <person name="Kim J.S."/>
            <person name="Kim B.D."/>
            <person name="Cohen O."/>
            <person name="Paran I."/>
            <person name="Suh M.C."/>
            <person name="Lee S.B."/>
            <person name="Kim Y.K."/>
            <person name="Shin Y."/>
            <person name="Noh S.J."/>
            <person name="Park J."/>
            <person name="Seo Y.S."/>
            <person name="Kwon S.Y."/>
            <person name="Kim H.A."/>
            <person name="Park J.M."/>
            <person name="Kim H.J."/>
            <person name="Choi S.B."/>
            <person name="Bosland P.W."/>
            <person name="Reeves G."/>
            <person name="Jo S.H."/>
            <person name="Lee B.W."/>
            <person name="Cho H.T."/>
            <person name="Choi H.S."/>
            <person name="Lee M.S."/>
            <person name="Yu Y."/>
            <person name="Do Choi Y."/>
            <person name="Park B.S."/>
            <person name="van Deynze A."/>
            <person name="Ashrafi H."/>
            <person name="Hill T."/>
            <person name="Kim W.T."/>
            <person name="Pai H.S."/>
            <person name="Ahn H.K."/>
            <person name="Yeam I."/>
            <person name="Giovannoni J.J."/>
            <person name="Rose J.K."/>
            <person name="Sorensen I."/>
            <person name="Lee S.J."/>
            <person name="Kim R.W."/>
            <person name="Choi I.Y."/>
            <person name="Choi B.S."/>
            <person name="Lim J.S."/>
            <person name="Lee Y.H."/>
            <person name="Choi D."/>
        </authorList>
    </citation>
    <scope>NUCLEOTIDE SEQUENCE [LARGE SCALE GENOMIC DNA]</scope>
    <source>
        <strain evidence="3">cv. CM334</strain>
    </source>
</reference>
<dbReference type="Gramene" id="PHT67917">
    <property type="protein sequence ID" value="PHT67917"/>
    <property type="gene ID" value="T459_27404"/>
</dbReference>
<dbReference type="InterPro" id="IPR025558">
    <property type="entry name" value="DUF4283"/>
</dbReference>
<evidence type="ECO:0000313" key="3">
    <source>
        <dbReference type="Proteomes" id="UP000222542"/>
    </source>
</evidence>
<dbReference type="Gene3D" id="3.60.10.10">
    <property type="entry name" value="Endonuclease/exonuclease/phosphatase"/>
    <property type="match status" value="1"/>
</dbReference>
<dbReference type="InterPro" id="IPR036691">
    <property type="entry name" value="Endo/exonu/phosph_ase_sf"/>
</dbReference>
<dbReference type="STRING" id="4072.A0A2G2YDU0"/>
<dbReference type="PANTHER" id="PTHR33233:SF17">
    <property type="entry name" value="DUF4283 DOMAIN-CONTAINING PROTEIN"/>
    <property type="match status" value="1"/>
</dbReference>
<dbReference type="PANTHER" id="PTHR33233">
    <property type="entry name" value="ENDONUCLEASE/EXONUCLEASE/PHOSPHATASE"/>
    <property type="match status" value="1"/>
</dbReference>
<protein>
    <recommendedName>
        <fullName evidence="1">DUF4283 domain-containing protein</fullName>
    </recommendedName>
</protein>
<sequence length="348" mass="39520">MGKKLAEQWPPLAIEGTSKSNGAVTIATASGTQKIAKVETQSQTTDGRVEPVDAQWKLDFPAEPSPKWLNLFASNHMAAKGMNLNYVVPIVKNGEKIIELSKKEVNRAIEEWKQALVIYVVGESPTIAAIERYLATYMNNVSKPKIYYHNNDYLLVKFTSMDDRNDLLYSRPHILNNRPIILKAQSANFDLNKEDIVQLWEDLRLVVENAQMPTLCMGDFNAMLNETDRLNGSPVQEGEIKNFVDFLPDTHMTELKKNGSDYTWKNGHTCCRIDRAIVNAEWMRHMSMLEVMILTRGISDYSPLSLELGGEIKSSSNTSKFFNCPIEHHEFISKVIEAWEIEHRSGLK</sequence>
<name>A0A2G2YDU0_CAPAN</name>
<feature type="domain" description="DUF4283" evidence="1">
    <location>
        <begin position="109"/>
        <end position="192"/>
    </location>
</feature>
<proteinExistence type="predicted"/>
<gene>
    <name evidence="2" type="ORF">T459_27404</name>
</gene>